<comment type="catalytic activity">
    <reaction evidence="9">
        <text>a beta-lactam + H2O = a substituted beta-amino acid</text>
        <dbReference type="Rhea" id="RHEA:20401"/>
        <dbReference type="ChEBI" id="CHEBI:15377"/>
        <dbReference type="ChEBI" id="CHEBI:35627"/>
        <dbReference type="ChEBI" id="CHEBI:140347"/>
        <dbReference type="EC" id="3.5.2.6"/>
    </reaction>
</comment>
<feature type="region of interest" description="Disordered" evidence="10">
    <location>
        <begin position="110"/>
        <end position="161"/>
    </location>
</feature>
<evidence type="ECO:0000256" key="7">
    <source>
        <dbReference type="ARBA" id="ARBA00023136"/>
    </source>
</evidence>
<evidence type="ECO:0000256" key="1">
    <source>
        <dbReference type="ARBA" id="ARBA00004370"/>
    </source>
</evidence>
<dbReference type="GO" id="GO:0008800">
    <property type="term" value="F:beta-lactamase activity"/>
    <property type="evidence" value="ECO:0007669"/>
    <property type="project" value="UniProtKB-UniRule"/>
</dbReference>
<feature type="domain" description="Penicillin-binding protein dimerisation" evidence="12">
    <location>
        <begin position="205"/>
        <end position="374"/>
    </location>
</feature>
<dbReference type="Gene3D" id="3.90.1310.10">
    <property type="entry name" value="Penicillin-binding protein 2a (Domain 2)"/>
    <property type="match status" value="1"/>
</dbReference>
<evidence type="ECO:0000256" key="5">
    <source>
        <dbReference type="ARBA" id="ARBA00022729"/>
    </source>
</evidence>
<evidence type="ECO:0000256" key="10">
    <source>
        <dbReference type="SAM" id="MobiDB-lite"/>
    </source>
</evidence>
<dbReference type="EC" id="3.5.2.6" evidence="4 9"/>
<dbReference type="GO" id="GO:0071555">
    <property type="term" value="P:cell wall organization"/>
    <property type="evidence" value="ECO:0007669"/>
    <property type="project" value="TreeGrafter"/>
</dbReference>
<name>A0A7K3M1Z1_9ACTN</name>
<dbReference type="InterPro" id="IPR036138">
    <property type="entry name" value="PBP_dimer_sf"/>
</dbReference>
<protein>
    <recommendedName>
        <fullName evidence="4 9">Beta-lactamase</fullName>
        <ecNumber evidence="4 9">3.5.2.6</ecNumber>
    </recommendedName>
</protein>
<evidence type="ECO:0000256" key="8">
    <source>
        <dbReference type="ARBA" id="ARBA00023251"/>
    </source>
</evidence>
<dbReference type="AlphaFoldDB" id="A0A7K3M1Z1"/>
<organism evidence="13 14">
    <name type="scientific">Phytoactinopolyspora mesophila</name>
    <dbReference type="NCBI Taxonomy" id="2650750"/>
    <lineage>
        <taxon>Bacteria</taxon>
        <taxon>Bacillati</taxon>
        <taxon>Actinomycetota</taxon>
        <taxon>Actinomycetes</taxon>
        <taxon>Jiangellales</taxon>
        <taxon>Jiangellaceae</taxon>
        <taxon>Phytoactinopolyspora</taxon>
    </lineage>
</organism>
<dbReference type="GO" id="GO:0005886">
    <property type="term" value="C:plasma membrane"/>
    <property type="evidence" value="ECO:0007669"/>
    <property type="project" value="TreeGrafter"/>
</dbReference>
<dbReference type="PROSITE" id="PS00337">
    <property type="entry name" value="BETA_LACTAMASE_D"/>
    <property type="match status" value="1"/>
</dbReference>
<dbReference type="RefSeq" id="WP_162449966.1">
    <property type="nucleotide sequence ID" value="NZ_WLZY01000002.1"/>
</dbReference>
<dbReference type="InterPro" id="IPR002137">
    <property type="entry name" value="Beta-lactam_class-D_AS"/>
</dbReference>
<keyword evidence="7" id="KW-0472">Membrane</keyword>
<keyword evidence="8 9" id="KW-0046">Antibiotic resistance</keyword>
<dbReference type="InterPro" id="IPR001460">
    <property type="entry name" value="PCN-bd_Tpept"/>
</dbReference>
<evidence type="ECO:0000256" key="9">
    <source>
        <dbReference type="RuleBase" id="RU361140"/>
    </source>
</evidence>
<dbReference type="InterPro" id="IPR005311">
    <property type="entry name" value="PBP_dimer"/>
</dbReference>
<feature type="compositionally biased region" description="Acidic residues" evidence="10">
    <location>
        <begin position="121"/>
        <end position="155"/>
    </location>
</feature>
<comment type="similarity">
    <text evidence="2">Belongs to the transpeptidase family.</text>
</comment>
<sequence length="691" mass="71496">MSVPTHLGTRRMRGMAIAGIASTALILSSCSGDPPDPDPAAEAVAEALVSGEFGGVALAGAAASDVEAEFEEIVEGMGGLTRSVDVRAIVADEELEDAWAVTYDVSWNLSGDTNGTGGEANGDDAPPDDEPDDADETDDASEEDGEDDPGEDDSEASASVEWSYSTTARLILDDEGEDEQWRTEWAPSLLHPDLESGDRLRLRRQSAERAEIFGAGGSVLVTDRDVFRIGIDKTKFDDGTSEGDMVAAAEALADVVGVDPEGLGERVRATGDQAFVDAVTLRQTDVGSILNDIEDIDGAVALPDTMQLAPTREFARPILGTVGDATAEIVEESEGRIQAGDLVGTSGLQRQYDERLRGTPGLQIQIVPSDGDPSTVHENEPEAGEDLVTTLSIDLQMYAEDVLSDVGPPSAIVAVQPSTGHVLAAASGPGSEGYSTATLGQYAPGSTFKVATALALLRAGLTPDSSVECPDTINIDGREFGNYSAYPESALGEITLRTALAESCNTAFIGLNGEVPQSALAEAANSLGLGLGNENELGYSAFLGSAPDEADGTAHAASMIGQGELLASPLAMATVAASISAGETVAPRLVEGAGETDPEPSVPFDDDEAEQLRDMMYAAVDSGSATFLQSVPGERVGAKTGTAEYGTDSPPRTHAWMIAIQGDFAVAVFVEDGDSGSQTAGPLLEEFLSGI</sequence>
<dbReference type="GO" id="GO:0017001">
    <property type="term" value="P:antibiotic catabolic process"/>
    <property type="evidence" value="ECO:0007669"/>
    <property type="project" value="InterPro"/>
</dbReference>
<dbReference type="InterPro" id="IPR012338">
    <property type="entry name" value="Beta-lactam/transpept-like"/>
</dbReference>
<dbReference type="SUPFAM" id="SSF56519">
    <property type="entry name" value="Penicillin binding protein dimerisation domain"/>
    <property type="match status" value="1"/>
</dbReference>
<dbReference type="Pfam" id="PF00905">
    <property type="entry name" value="Transpeptidase"/>
    <property type="match status" value="1"/>
</dbReference>
<feature type="domain" description="Penicillin-binding protein transpeptidase" evidence="11">
    <location>
        <begin position="411"/>
        <end position="687"/>
    </location>
</feature>
<keyword evidence="14" id="KW-1185">Reference proteome</keyword>
<evidence type="ECO:0000259" key="11">
    <source>
        <dbReference type="Pfam" id="PF00905"/>
    </source>
</evidence>
<dbReference type="Gene3D" id="3.40.710.10">
    <property type="entry name" value="DD-peptidase/beta-lactamase superfamily"/>
    <property type="match status" value="1"/>
</dbReference>
<dbReference type="GO" id="GO:0046677">
    <property type="term" value="P:response to antibiotic"/>
    <property type="evidence" value="ECO:0007669"/>
    <property type="project" value="UniProtKB-UniRule"/>
</dbReference>
<keyword evidence="6 9" id="KW-0378">Hydrolase</keyword>
<dbReference type="PANTHER" id="PTHR30627:SF24">
    <property type="entry name" value="PENICILLIN-BINDING PROTEIN 4B"/>
    <property type="match status" value="1"/>
</dbReference>
<dbReference type="GO" id="GO:0071972">
    <property type="term" value="F:peptidoglycan L,D-transpeptidase activity"/>
    <property type="evidence" value="ECO:0007669"/>
    <property type="project" value="TreeGrafter"/>
</dbReference>
<accession>A0A7K3M1Z1</accession>
<proteinExistence type="inferred from homology"/>
<evidence type="ECO:0000259" key="12">
    <source>
        <dbReference type="Pfam" id="PF03717"/>
    </source>
</evidence>
<evidence type="ECO:0000256" key="4">
    <source>
        <dbReference type="ARBA" id="ARBA00012865"/>
    </source>
</evidence>
<comment type="similarity">
    <text evidence="3 9">Belongs to the class-D beta-lactamase family.</text>
</comment>
<dbReference type="Proteomes" id="UP000460435">
    <property type="component" value="Unassembled WGS sequence"/>
</dbReference>
<gene>
    <name evidence="13" type="ORF">F7O44_09565</name>
</gene>
<dbReference type="SUPFAM" id="SSF56601">
    <property type="entry name" value="beta-lactamase/transpeptidase-like"/>
    <property type="match status" value="1"/>
</dbReference>
<dbReference type="EMBL" id="WLZY01000002">
    <property type="protein sequence ID" value="NDL57316.1"/>
    <property type="molecule type" value="Genomic_DNA"/>
</dbReference>
<keyword evidence="5" id="KW-0732">Signal</keyword>
<evidence type="ECO:0000313" key="14">
    <source>
        <dbReference type="Proteomes" id="UP000460435"/>
    </source>
</evidence>
<dbReference type="Pfam" id="PF03717">
    <property type="entry name" value="PBP_dimer"/>
    <property type="match status" value="1"/>
</dbReference>
<evidence type="ECO:0000256" key="3">
    <source>
        <dbReference type="ARBA" id="ARBA00007898"/>
    </source>
</evidence>
<evidence type="ECO:0000313" key="13">
    <source>
        <dbReference type="EMBL" id="NDL57316.1"/>
    </source>
</evidence>
<evidence type="ECO:0000256" key="2">
    <source>
        <dbReference type="ARBA" id="ARBA00007171"/>
    </source>
</evidence>
<evidence type="ECO:0000256" key="6">
    <source>
        <dbReference type="ARBA" id="ARBA00022801"/>
    </source>
</evidence>
<comment type="subcellular location">
    <subcellularLocation>
        <location evidence="1">Membrane</location>
    </subcellularLocation>
</comment>
<dbReference type="InterPro" id="IPR050515">
    <property type="entry name" value="Beta-lactam/transpept"/>
</dbReference>
<reference evidence="13 14" key="1">
    <citation type="submission" date="2019-11" db="EMBL/GenBank/DDBJ databases">
        <authorList>
            <person name="Li X.-J."/>
            <person name="Feng X.-M."/>
        </authorList>
    </citation>
    <scope>NUCLEOTIDE SEQUENCE [LARGE SCALE GENOMIC DNA]</scope>
    <source>
        <strain evidence="13 14">XMNu-373</strain>
    </source>
</reference>
<comment type="caution">
    <text evidence="13">The sequence shown here is derived from an EMBL/GenBank/DDBJ whole genome shotgun (WGS) entry which is preliminary data.</text>
</comment>
<dbReference type="GO" id="GO:0008658">
    <property type="term" value="F:penicillin binding"/>
    <property type="evidence" value="ECO:0007669"/>
    <property type="project" value="InterPro"/>
</dbReference>
<dbReference type="PANTHER" id="PTHR30627">
    <property type="entry name" value="PEPTIDOGLYCAN D,D-TRANSPEPTIDASE"/>
    <property type="match status" value="1"/>
</dbReference>